<accession>C0ZJ58</accession>
<dbReference type="AlphaFoldDB" id="C0ZJ58"/>
<evidence type="ECO:0000313" key="1">
    <source>
        <dbReference type="EMBL" id="BAH45433.1"/>
    </source>
</evidence>
<dbReference type="Proteomes" id="UP000001877">
    <property type="component" value="Chromosome"/>
</dbReference>
<name>C0ZJ58_BREBN</name>
<protein>
    <submittedName>
        <fullName evidence="1">Uncharacterized protein</fullName>
    </submittedName>
</protein>
<dbReference type="HOGENOM" id="CLU_3372481_0_0_9"/>
<organism evidence="1 2">
    <name type="scientific">Brevibacillus brevis (strain 47 / JCM 6285 / NBRC 100599)</name>
    <dbReference type="NCBI Taxonomy" id="358681"/>
    <lineage>
        <taxon>Bacteria</taxon>
        <taxon>Bacillati</taxon>
        <taxon>Bacillota</taxon>
        <taxon>Bacilli</taxon>
        <taxon>Bacillales</taxon>
        <taxon>Paenibacillaceae</taxon>
        <taxon>Brevibacillus</taxon>
    </lineage>
</organism>
<evidence type="ECO:0000313" key="2">
    <source>
        <dbReference type="Proteomes" id="UP000001877"/>
    </source>
</evidence>
<proteinExistence type="predicted"/>
<dbReference type="EMBL" id="AP008955">
    <property type="protein sequence ID" value="BAH45433.1"/>
    <property type="molecule type" value="Genomic_DNA"/>
</dbReference>
<dbReference type="KEGG" id="bbe:BBR47_44560"/>
<keyword evidence="2" id="KW-1185">Reference proteome</keyword>
<dbReference type="STRING" id="358681.BBR47_44560"/>
<reference evidence="1 2" key="1">
    <citation type="submission" date="2005-03" db="EMBL/GenBank/DDBJ databases">
        <title>Brevibacillus brevis strain 47, complete genome.</title>
        <authorList>
            <person name="Hosoyama A."/>
            <person name="Yamada R."/>
            <person name="Hongo Y."/>
            <person name="Terui Y."/>
            <person name="Ankai A."/>
            <person name="Masuyama W."/>
            <person name="Sekiguchi M."/>
            <person name="Takeda T."/>
            <person name="Asano K."/>
            <person name="Ohji S."/>
            <person name="Ichikawa N."/>
            <person name="Narita S."/>
            <person name="Aoki N."/>
            <person name="Miura H."/>
            <person name="Matsushita S."/>
            <person name="Sekigawa T."/>
            <person name="Yamagata H."/>
            <person name="Yoshikawa H."/>
            <person name="Udaka S."/>
            <person name="Tanikawa S."/>
            <person name="Fujita N."/>
        </authorList>
    </citation>
    <scope>NUCLEOTIDE SEQUENCE [LARGE SCALE GENOMIC DNA]</scope>
    <source>
        <strain evidence="2">47 / JCM 6285 / NBRC 100599</strain>
    </source>
</reference>
<sequence length="34" mass="4133">MQGKQYTYDVEYVRTSMTWGGRQTRYVWPTKTLT</sequence>
<gene>
    <name evidence="1" type="ordered locus">BBR47_44560</name>
</gene>